<name>A0ABP3VR38_9BURK</name>
<comment type="caution">
    <text evidence="6">The sequence shown here is derived from an EMBL/GenBank/DDBJ whole genome shotgun (WGS) entry which is preliminary data.</text>
</comment>
<evidence type="ECO:0000256" key="2">
    <source>
        <dbReference type="ARBA" id="ARBA00023125"/>
    </source>
</evidence>
<proteinExistence type="predicted"/>
<evidence type="ECO:0000313" key="7">
    <source>
        <dbReference type="Proteomes" id="UP001500279"/>
    </source>
</evidence>
<dbReference type="InterPro" id="IPR002577">
    <property type="entry name" value="HTH_HxlR"/>
</dbReference>
<keyword evidence="2" id="KW-0238">DNA-binding</keyword>
<protein>
    <submittedName>
        <fullName evidence="6">Helix-turn-helix domain-containing protein</fullName>
    </submittedName>
</protein>
<dbReference type="InterPro" id="IPR036388">
    <property type="entry name" value="WH-like_DNA-bd_sf"/>
</dbReference>
<feature type="domain" description="HTH hxlR-type" evidence="5">
    <location>
        <begin position="19"/>
        <end position="117"/>
    </location>
</feature>
<dbReference type="InterPro" id="IPR036390">
    <property type="entry name" value="WH_DNA-bd_sf"/>
</dbReference>
<sequence>MPPSMENLTNGDGEVNMHEEMRRAFALLSGKWKLEIMWLLNQRMYRFGELRKAIPGITQHMLTAQLREMEADGLVSRTVFAEVPPRVEYEMTQKARGLGPTMQALTAWWSEHGQSVPVKPSARGRKTVAPRSSHIHRT</sequence>
<keyword evidence="3" id="KW-0804">Transcription</keyword>
<reference evidence="7" key="1">
    <citation type="journal article" date="2019" name="Int. J. Syst. Evol. Microbiol.">
        <title>The Global Catalogue of Microorganisms (GCM) 10K type strain sequencing project: providing services to taxonomists for standard genome sequencing and annotation.</title>
        <authorList>
            <consortium name="The Broad Institute Genomics Platform"/>
            <consortium name="The Broad Institute Genome Sequencing Center for Infectious Disease"/>
            <person name="Wu L."/>
            <person name="Ma J."/>
        </authorList>
    </citation>
    <scope>NUCLEOTIDE SEQUENCE [LARGE SCALE GENOMIC DNA]</scope>
    <source>
        <strain evidence="7">JCM 15503</strain>
    </source>
</reference>
<evidence type="ECO:0000256" key="3">
    <source>
        <dbReference type="ARBA" id="ARBA00023163"/>
    </source>
</evidence>
<dbReference type="PANTHER" id="PTHR33204">
    <property type="entry name" value="TRANSCRIPTIONAL REGULATOR, MARR FAMILY"/>
    <property type="match status" value="1"/>
</dbReference>
<evidence type="ECO:0000313" key="6">
    <source>
        <dbReference type="EMBL" id="GAA0765595.1"/>
    </source>
</evidence>
<evidence type="ECO:0000256" key="4">
    <source>
        <dbReference type="SAM" id="MobiDB-lite"/>
    </source>
</evidence>
<accession>A0ABP3VR38</accession>
<keyword evidence="7" id="KW-1185">Reference proteome</keyword>
<dbReference type="Gene3D" id="1.10.10.10">
    <property type="entry name" value="Winged helix-like DNA-binding domain superfamily/Winged helix DNA-binding domain"/>
    <property type="match status" value="1"/>
</dbReference>
<dbReference type="SUPFAM" id="SSF46785">
    <property type="entry name" value="Winged helix' DNA-binding domain"/>
    <property type="match status" value="1"/>
</dbReference>
<organism evidence="6 7">
    <name type="scientific">Ideonella azotifigens</name>
    <dbReference type="NCBI Taxonomy" id="513160"/>
    <lineage>
        <taxon>Bacteria</taxon>
        <taxon>Pseudomonadati</taxon>
        <taxon>Pseudomonadota</taxon>
        <taxon>Betaproteobacteria</taxon>
        <taxon>Burkholderiales</taxon>
        <taxon>Sphaerotilaceae</taxon>
        <taxon>Ideonella</taxon>
    </lineage>
</organism>
<dbReference type="Proteomes" id="UP001500279">
    <property type="component" value="Unassembled WGS sequence"/>
</dbReference>
<dbReference type="PROSITE" id="PS51118">
    <property type="entry name" value="HTH_HXLR"/>
    <property type="match status" value="1"/>
</dbReference>
<dbReference type="PANTHER" id="PTHR33204:SF29">
    <property type="entry name" value="TRANSCRIPTIONAL REGULATOR"/>
    <property type="match status" value="1"/>
</dbReference>
<evidence type="ECO:0000256" key="1">
    <source>
        <dbReference type="ARBA" id="ARBA00023015"/>
    </source>
</evidence>
<feature type="compositionally biased region" description="Basic residues" evidence="4">
    <location>
        <begin position="122"/>
        <end position="138"/>
    </location>
</feature>
<evidence type="ECO:0000259" key="5">
    <source>
        <dbReference type="PROSITE" id="PS51118"/>
    </source>
</evidence>
<gene>
    <name evidence="6" type="ORF">GCM10009107_52880</name>
</gene>
<dbReference type="Pfam" id="PF01638">
    <property type="entry name" value="HxlR"/>
    <property type="match status" value="1"/>
</dbReference>
<feature type="region of interest" description="Disordered" evidence="4">
    <location>
        <begin position="115"/>
        <end position="138"/>
    </location>
</feature>
<keyword evidence="1" id="KW-0805">Transcription regulation</keyword>
<dbReference type="EMBL" id="BAAAEW010000042">
    <property type="protein sequence ID" value="GAA0765595.1"/>
    <property type="molecule type" value="Genomic_DNA"/>
</dbReference>